<dbReference type="EMBL" id="JAKIXB020000005">
    <property type="protein sequence ID" value="KAL1608965.1"/>
    <property type="molecule type" value="Genomic_DNA"/>
</dbReference>
<evidence type="ECO:0000313" key="2">
    <source>
        <dbReference type="EMBL" id="KAL1608965.1"/>
    </source>
</evidence>
<feature type="compositionally biased region" description="Pro residues" evidence="1">
    <location>
        <begin position="104"/>
        <end position="113"/>
    </location>
</feature>
<accession>A0ABR3RWZ5</accession>
<feature type="compositionally biased region" description="Basic residues" evidence="1">
    <location>
        <begin position="317"/>
        <end position="326"/>
    </location>
</feature>
<organism evidence="2 3">
    <name type="scientific">Nothophoma quercina</name>
    <dbReference type="NCBI Taxonomy" id="749835"/>
    <lineage>
        <taxon>Eukaryota</taxon>
        <taxon>Fungi</taxon>
        <taxon>Dikarya</taxon>
        <taxon>Ascomycota</taxon>
        <taxon>Pezizomycotina</taxon>
        <taxon>Dothideomycetes</taxon>
        <taxon>Pleosporomycetidae</taxon>
        <taxon>Pleosporales</taxon>
        <taxon>Pleosporineae</taxon>
        <taxon>Didymellaceae</taxon>
        <taxon>Nothophoma</taxon>
    </lineage>
</organism>
<feature type="compositionally biased region" description="Polar residues" evidence="1">
    <location>
        <begin position="327"/>
        <end position="338"/>
    </location>
</feature>
<protein>
    <submittedName>
        <fullName evidence="2">Uncharacterized protein</fullName>
    </submittedName>
</protein>
<feature type="region of interest" description="Disordered" evidence="1">
    <location>
        <begin position="98"/>
        <end position="124"/>
    </location>
</feature>
<feature type="compositionally biased region" description="Polar residues" evidence="1">
    <location>
        <begin position="215"/>
        <end position="237"/>
    </location>
</feature>
<evidence type="ECO:0000256" key="1">
    <source>
        <dbReference type="SAM" id="MobiDB-lite"/>
    </source>
</evidence>
<gene>
    <name evidence="2" type="ORF">SLS59_002157</name>
</gene>
<keyword evidence="3" id="KW-1185">Reference proteome</keyword>
<name>A0ABR3RWZ5_9PLEO</name>
<sequence length="490" mass="52258">MSLSGASNFVAGDEDLRLHQLFDFANACGEAVETITPPADGLPGPPRLGSPFAGLLDDVHGQPLGWFSPPAAGPVDVLDAVDFEDFLALDEGIDDLPAAAEEAPSPPPPPPPEVTDTSTSQEEPGSLLASATLEAAQTEIAQLKAVLAAGGPQLQTLTTPGGLQSSSPRKRKSTDGEVSPPKKQITTHVGPIETLWLQKVTEGESRSAFVNALASPQTPLPSQSHLDLSTTTPNDYISSPPEFDISPEDIHSIQTFLRDNPALVQGTSHRVDTTISTFDISMPHPVNMKAKRTPLEHVPKPPRKASVSAAFKIVKKTKTTPRKTQHQRAASTTPTVALSPSPPTHHRSIDELLAANFYSLNEQEKLRLVLPMLRNLDPRALEASLATMSSIQAKGPGHKVRVARAIHDSPPTPEADDVLATKLTYGTARSFAPVTKTSVPHFSNPTSPASQDLPWSHKISQVEISEDIGAARQREALDKAALLQAQGEKH</sequence>
<feature type="region of interest" description="Disordered" evidence="1">
    <location>
        <begin position="317"/>
        <end position="344"/>
    </location>
</feature>
<reference evidence="2 3" key="1">
    <citation type="submission" date="2024-02" db="EMBL/GenBank/DDBJ databases">
        <title>De novo assembly and annotation of 12 fungi associated with fruit tree decline syndrome in Ontario, Canada.</title>
        <authorList>
            <person name="Sulman M."/>
            <person name="Ellouze W."/>
            <person name="Ilyukhin E."/>
        </authorList>
    </citation>
    <scope>NUCLEOTIDE SEQUENCE [LARGE SCALE GENOMIC DNA]</scope>
    <source>
        <strain evidence="2 3">M97-236</strain>
    </source>
</reference>
<dbReference type="Proteomes" id="UP001521222">
    <property type="component" value="Unassembled WGS sequence"/>
</dbReference>
<feature type="region of interest" description="Disordered" evidence="1">
    <location>
        <begin position="215"/>
        <end position="240"/>
    </location>
</feature>
<feature type="region of interest" description="Disordered" evidence="1">
    <location>
        <begin position="155"/>
        <end position="187"/>
    </location>
</feature>
<evidence type="ECO:0000313" key="3">
    <source>
        <dbReference type="Proteomes" id="UP001521222"/>
    </source>
</evidence>
<feature type="compositionally biased region" description="Polar residues" evidence="1">
    <location>
        <begin position="155"/>
        <end position="167"/>
    </location>
</feature>
<proteinExistence type="predicted"/>
<comment type="caution">
    <text evidence="2">The sequence shown here is derived from an EMBL/GenBank/DDBJ whole genome shotgun (WGS) entry which is preliminary data.</text>
</comment>